<protein>
    <submittedName>
        <fullName evidence="1">DUF2851 family protein</fullName>
    </submittedName>
</protein>
<name>A0A7K1U705_9BACT</name>
<dbReference type="EMBL" id="WRXN01000007">
    <property type="protein sequence ID" value="MVT10138.1"/>
    <property type="molecule type" value="Genomic_DNA"/>
</dbReference>
<keyword evidence="2" id="KW-1185">Reference proteome</keyword>
<dbReference type="AlphaFoldDB" id="A0A7K1U705"/>
<dbReference type="InterPro" id="IPR021272">
    <property type="entry name" value="DUF2851"/>
</dbReference>
<gene>
    <name evidence="1" type="ORF">GO493_17840</name>
</gene>
<sequence>MTIVQITPLLTEELFQHIWQYRLFNQAGLTSLEGEPVQIIFPGRRNTNAGPDFIAARIRIGKTQWAGNVELHLRTSDWYRHRHQHNPQYGNMILHVVFEHDVTAPVPSDVPCLELQQYIPKLLLRRYAYLRQSEAFVPCGMNAAKTPPLVLMAWKDRLMAERLERKAGIMQGWLRQNKYNWEEVCYWAIVRSFGGPVNSEMFLQLARSLPYQLVLRHRHNLLQLEALLFGQAGMLEGSFEEEYPQHLQKEYAFLRHKYRLQPLQGRLWKWLRMRPSSFPTIRIASLAHLLYRHAHFFSQIMETTELPALEKWLDMPPSPYWEYHYRFDTPVVQTRRPAKAAIHNILINTVLPLLYLYGKERGAAHYQERALNMMARLPAEENSVIKGWKETGMEAECAADSQALLELRQSYCEQKKCLDCAIGVRLLRQGLA</sequence>
<dbReference type="Proteomes" id="UP000461730">
    <property type="component" value="Unassembled WGS sequence"/>
</dbReference>
<organism evidence="1 2">
    <name type="scientific">Chitinophaga tropicalis</name>
    <dbReference type="NCBI Taxonomy" id="2683588"/>
    <lineage>
        <taxon>Bacteria</taxon>
        <taxon>Pseudomonadati</taxon>
        <taxon>Bacteroidota</taxon>
        <taxon>Chitinophagia</taxon>
        <taxon>Chitinophagales</taxon>
        <taxon>Chitinophagaceae</taxon>
        <taxon>Chitinophaga</taxon>
    </lineage>
</organism>
<accession>A0A7K1U705</accession>
<proteinExistence type="predicted"/>
<dbReference type="RefSeq" id="WP_157307579.1">
    <property type="nucleotide sequence ID" value="NZ_WRXN01000007.1"/>
</dbReference>
<evidence type="ECO:0000313" key="2">
    <source>
        <dbReference type="Proteomes" id="UP000461730"/>
    </source>
</evidence>
<reference evidence="1 2" key="1">
    <citation type="submission" date="2019-12" db="EMBL/GenBank/DDBJ databases">
        <title>Chitinophaga sp. strain ysch24 (GDMCC 1.1355), whole genome shotgun sequence.</title>
        <authorList>
            <person name="Zhang X."/>
        </authorList>
    </citation>
    <scope>NUCLEOTIDE SEQUENCE [LARGE SCALE GENOMIC DNA]</scope>
    <source>
        <strain evidence="2">ysch24</strain>
    </source>
</reference>
<comment type="caution">
    <text evidence="1">The sequence shown here is derived from an EMBL/GenBank/DDBJ whole genome shotgun (WGS) entry which is preliminary data.</text>
</comment>
<dbReference type="Pfam" id="PF11013">
    <property type="entry name" value="DUF2851"/>
    <property type="match status" value="1"/>
</dbReference>
<evidence type="ECO:0000313" key="1">
    <source>
        <dbReference type="EMBL" id="MVT10138.1"/>
    </source>
</evidence>